<dbReference type="GO" id="GO:0043565">
    <property type="term" value="F:sequence-specific DNA binding"/>
    <property type="evidence" value="ECO:0007669"/>
    <property type="project" value="TreeGrafter"/>
</dbReference>
<dbReference type="InterPro" id="IPR058163">
    <property type="entry name" value="LysR-type_TF_proteobact-type"/>
</dbReference>
<evidence type="ECO:0000256" key="1">
    <source>
        <dbReference type="ARBA" id="ARBA00009437"/>
    </source>
</evidence>
<evidence type="ECO:0000256" key="2">
    <source>
        <dbReference type="ARBA" id="ARBA00023015"/>
    </source>
</evidence>
<protein>
    <submittedName>
        <fullName evidence="6">LysR substrate-binding domain-containing protein</fullName>
    </submittedName>
</protein>
<dbReference type="InterPro" id="IPR000847">
    <property type="entry name" value="LysR_HTH_N"/>
</dbReference>
<dbReference type="CDD" id="cd08476">
    <property type="entry name" value="PBP2_CrgA_like_7"/>
    <property type="match status" value="1"/>
</dbReference>
<dbReference type="GO" id="GO:0003700">
    <property type="term" value="F:DNA-binding transcription factor activity"/>
    <property type="evidence" value="ECO:0007669"/>
    <property type="project" value="InterPro"/>
</dbReference>
<keyword evidence="4" id="KW-0804">Transcription</keyword>
<evidence type="ECO:0000313" key="6">
    <source>
        <dbReference type="EMBL" id="MDZ5765678.1"/>
    </source>
</evidence>
<dbReference type="Gene3D" id="1.10.10.10">
    <property type="entry name" value="Winged helix-like DNA-binding domain superfamily/Winged helix DNA-binding domain"/>
    <property type="match status" value="1"/>
</dbReference>
<evidence type="ECO:0000256" key="4">
    <source>
        <dbReference type="ARBA" id="ARBA00023163"/>
    </source>
</evidence>
<dbReference type="Pfam" id="PF00126">
    <property type="entry name" value="HTH_1"/>
    <property type="match status" value="1"/>
</dbReference>
<dbReference type="FunFam" id="1.10.10.10:FF:000001">
    <property type="entry name" value="LysR family transcriptional regulator"/>
    <property type="match status" value="1"/>
</dbReference>
<dbReference type="SUPFAM" id="SSF53850">
    <property type="entry name" value="Periplasmic binding protein-like II"/>
    <property type="match status" value="1"/>
</dbReference>
<evidence type="ECO:0000313" key="7">
    <source>
        <dbReference type="Proteomes" id="UP001288387"/>
    </source>
</evidence>
<dbReference type="InterPro" id="IPR036388">
    <property type="entry name" value="WH-like_DNA-bd_sf"/>
</dbReference>
<keyword evidence="2" id="KW-0805">Transcription regulation</keyword>
<dbReference type="PROSITE" id="PS50931">
    <property type="entry name" value="HTH_LYSR"/>
    <property type="match status" value="1"/>
</dbReference>
<sequence length="327" mass="36016">MLSATLLRKNPSFCPCFNDKNVINGHVMDSFAGLSLFVLVAEARSFAAAARQRGITPSAASKTIARLEERLGARLLNRNTRSVSLTAEGEQFLERCRRIMIEVAAAERELTDAQAAPSGRLKVSLPLASGLMLPVLSAFAHRFPAIELDLHFSDRLVDVIEEGFDAVVRTGSPADSRLHGRNLGSTRLLCVGAPAYFAQRGTPQHPDELSAHACVLHRFPGTGLLERWPLTMHAGGQETRLAPAMTANHLETILHMAIDGHGIACLPDFATRDALDRGVLVSVLDPWSTERSTFWALWPSHRHQQPRVRAFVDFMAEHLLPERSQRN</sequence>
<dbReference type="InterPro" id="IPR036390">
    <property type="entry name" value="WH_DNA-bd_sf"/>
</dbReference>
<feature type="domain" description="HTH lysR-type" evidence="5">
    <location>
        <begin position="29"/>
        <end position="86"/>
    </location>
</feature>
<dbReference type="AlphaFoldDB" id="A0AAJ2TM28"/>
<name>A0AAJ2TM28_STEMA</name>
<dbReference type="RefSeq" id="WP_239503744.1">
    <property type="nucleotide sequence ID" value="NZ_JAKJQX010000012.1"/>
</dbReference>
<dbReference type="EMBL" id="JAXRVB010000017">
    <property type="protein sequence ID" value="MDZ5765678.1"/>
    <property type="molecule type" value="Genomic_DNA"/>
</dbReference>
<dbReference type="PANTHER" id="PTHR30537:SF72">
    <property type="entry name" value="LYSR FAMILY TRANSCRIPTIONAL REGULATOR"/>
    <property type="match status" value="1"/>
</dbReference>
<dbReference type="GO" id="GO:0006351">
    <property type="term" value="P:DNA-templated transcription"/>
    <property type="evidence" value="ECO:0007669"/>
    <property type="project" value="TreeGrafter"/>
</dbReference>
<evidence type="ECO:0000259" key="5">
    <source>
        <dbReference type="PROSITE" id="PS50931"/>
    </source>
</evidence>
<dbReference type="PANTHER" id="PTHR30537">
    <property type="entry name" value="HTH-TYPE TRANSCRIPTIONAL REGULATOR"/>
    <property type="match status" value="1"/>
</dbReference>
<evidence type="ECO:0000256" key="3">
    <source>
        <dbReference type="ARBA" id="ARBA00023125"/>
    </source>
</evidence>
<accession>A0AAJ2TM28</accession>
<comment type="similarity">
    <text evidence="1">Belongs to the LysR transcriptional regulatory family.</text>
</comment>
<organism evidence="6 7">
    <name type="scientific">Stenotrophomonas maltophilia</name>
    <name type="common">Pseudomonas maltophilia</name>
    <name type="synonym">Xanthomonas maltophilia</name>
    <dbReference type="NCBI Taxonomy" id="40324"/>
    <lineage>
        <taxon>Bacteria</taxon>
        <taxon>Pseudomonadati</taxon>
        <taxon>Pseudomonadota</taxon>
        <taxon>Gammaproteobacteria</taxon>
        <taxon>Lysobacterales</taxon>
        <taxon>Lysobacteraceae</taxon>
        <taxon>Stenotrophomonas</taxon>
        <taxon>Stenotrophomonas maltophilia group</taxon>
    </lineage>
</organism>
<dbReference type="Proteomes" id="UP001288387">
    <property type="component" value="Unassembled WGS sequence"/>
</dbReference>
<proteinExistence type="inferred from homology"/>
<dbReference type="SUPFAM" id="SSF46785">
    <property type="entry name" value="Winged helix' DNA-binding domain"/>
    <property type="match status" value="1"/>
</dbReference>
<dbReference type="Gene3D" id="3.40.190.290">
    <property type="match status" value="1"/>
</dbReference>
<keyword evidence="3" id="KW-0238">DNA-binding</keyword>
<comment type="caution">
    <text evidence="6">The sequence shown here is derived from an EMBL/GenBank/DDBJ whole genome shotgun (WGS) entry which is preliminary data.</text>
</comment>
<dbReference type="InterPro" id="IPR005119">
    <property type="entry name" value="LysR_subst-bd"/>
</dbReference>
<gene>
    <name evidence="6" type="ORF">U4I38_14480</name>
</gene>
<dbReference type="Pfam" id="PF03466">
    <property type="entry name" value="LysR_substrate"/>
    <property type="match status" value="1"/>
</dbReference>
<reference evidence="6" key="1">
    <citation type="submission" date="2023-12" db="EMBL/GenBank/DDBJ databases">
        <title>'Antibacterial potential of Stenotrophomonas maltophilia cystic fibrosis isolates' (manuscript under preparation).</title>
        <authorList>
            <person name="Crisan C.V."/>
            <person name="Pettis M."/>
            <person name="Goldberg J.B."/>
        </authorList>
    </citation>
    <scope>NUCLEOTIDE SEQUENCE</scope>
    <source>
        <strain evidence="6">CCV129</strain>
    </source>
</reference>